<dbReference type="CDD" id="cd10032">
    <property type="entry name" value="UDG-F6_HDG"/>
    <property type="match status" value="1"/>
</dbReference>
<sequence>MSQIILSGFPPVIDKATHTLILGSFPGQASLDAQQYYAFRHNKFWELLGTVIHIDLRSLPYEARLQTLLARGIGLWDVVANANRTGSLDSQIKNHVDNDIAGMIESLPHLKTIAFNGGTAAKHGLKQLGTIASRYQIVLLPSSSPAYTLAFEQKLQSWKRLCQFVCLH</sequence>
<gene>
    <name evidence="2" type="ORF">KDM87_16720</name>
</gene>
<protein>
    <submittedName>
        <fullName evidence="2">DNA-deoxyinosine glycosylase</fullName>
        <ecNumber evidence="2">3.2.2.15</ecNumber>
    </submittedName>
</protein>
<dbReference type="InterPro" id="IPR026353">
    <property type="entry name" value="Hypoxan-DNA_Glyclase"/>
</dbReference>
<dbReference type="NCBIfam" id="TIGR04274">
    <property type="entry name" value="hypoxanDNAglyco"/>
    <property type="match status" value="1"/>
</dbReference>
<name>A0ABS5H5U3_9BURK</name>
<comment type="caution">
    <text evidence="2">The sequence shown here is derived from an EMBL/GenBank/DDBJ whole genome shotgun (WGS) entry which is preliminary data.</text>
</comment>
<dbReference type="EMBL" id="JAGSPK010000007">
    <property type="protein sequence ID" value="MBR7794241.1"/>
    <property type="molecule type" value="Genomic_DNA"/>
</dbReference>
<accession>A0ABS5H5U3</accession>
<dbReference type="Proteomes" id="UP000682982">
    <property type="component" value="Unassembled WGS sequence"/>
</dbReference>
<evidence type="ECO:0000313" key="2">
    <source>
        <dbReference type="EMBL" id="MBR7794241.1"/>
    </source>
</evidence>
<keyword evidence="3" id="KW-1185">Reference proteome</keyword>
<dbReference type="InterPro" id="IPR036895">
    <property type="entry name" value="Uracil-DNA_glycosylase-like_sf"/>
</dbReference>
<dbReference type="Gene3D" id="3.40.470.10">
    <property type="entry name" value="Uracil-DNA glycosylase-like domain"/>
    <property type="match status" value="1"/>
</dbReference>
<dbReference type="EC" id="3.2.2.15" evidence="2"/>
<keyword evidence="2" id="KW-0326">Glycosidase</keyword>
<feature type="domain" description="Uracil-DNA glycosylase-like" evidence="1">
    <location>
        <begin position="11"/>
        <end position="158"/>
    </location>
</feature>
<dbReference type="InterPro" id="IPR005122">
    <property type="entry name" value="Uracil-DNA_glycosylase-like"/>
</dbReference>
<evidence type="ECO:0000259" key="1">
    <source>
        <dbReference type="Pfam" id="PF03167"/>
    </source>
</evidence>
<dbReference type="RefSeq" id="WP_212680268.1">
    <property type="nucleotide sequence ID" value="NZ_JAGSPK010000007.1"/>
</dbReference>
<organism evidence="2 3">
    <name type="scientific">Undibacterium rivi</name>
    <dbReference type="NCBI Taxonomy" id="2828729"/>
    <lineage>
        <taxon>Bacteria</taxon>
        <taxon>Pseudomonadati</taxon>
        <taxon>Pseudomonadota</taxon>
        <taxon>Betaproteobacteria</taxon>
        <taxon>Burkholderiales</taxon>
        <taxon>Oxalobacteraceae</taxon>
        <taxon>Undibacterium</taxon>
    </lineage>
</organism>
<dbReference type="Pfam" id="PF03167">
    <property type="entry name" value="UDG"/>
    <property type="match status" value="1"/>
</dbReference>
<reference evidence="2 3" key="1">
    <citation type="submission" date="2021-04" db="EMBL/GenBank/DDBJ databases">
        <title>novel species isolated from subtropical streams in China.</title>
        <authorList>
            <person name="Lu H."/>
        </authorList>
    </citation>
    <scope>NUCLEOTIDE SEQUENCE [LARGE SCALE GENOMIC DNA]</scope>
    <source>
        <strain evidence="2 3">FT147W</strain>
    </source>
</reference>
<evidence type="ECO:0000313" key="3">
    <source>
        <dbReference type="Proteomes" id="UP000682982"/>
    </source>
</evidence>
<keyword evidence="2" id="KW-0378">Hydrolase</keyword>
<dbReference type="SUPFAM" id="SSF52141">
    <property type="entry name" value="Uracil-DNA glycosylase-like"/>
    <property type="match status" value="1"/>
</dbReference>
<dbReference type="GO" id="GO:0033958">
    <property type="term" value="F:DNA-deoxyinosine glycosylase activity"/>
    <property type="evidence" value="ECO:0007669"/>
    <property type="project" value="UniProtKB-EC"/>
</dbReference>
<proteinExistence type="predicted"/>